<dbReference type="Proteomes" id="UP001060771">
    <property type="component" value="Chromosome"/>
</dbReference>
<dbReference type="Proteomes" id="UP000657075">
    <property type="component" value="Unassembled WGS sequence"/>
</dbReference>
<organism evidence="3 4">
    <name type="scientific">Vulcanisaeta souniana JCM 11219</name>
    <dbReference type="NCBI Taxonomy" id="1293586"/>
    <lineage>
        <taxon>Archaea</taxon>
        <taxon>Thermoproteota</taxon>
        <taxon>Thermoprotei</taxon>
        <taxon>Thermoproteales</taxon>
        <taxon>Thermoproteaceae</taxon>
        <taxon>Vulcanisaeta</taxon>
    </lineage>
</organism>
<reference evidence="3" key="1">
    <citation type="journal article" date="2014" name="Int. J. Syst. Evol. Microbiol.">
        <title>Complete genome sequence of Corynebacterium casei LMG S-19264T (=DSM 44701T), isolated from a smear-ripened cheese.</title>
        <authorList>
            <consortium name="US DOE Joint Genome Institute (JGI-PGF)"/>
            <person name="Walter F."/>
            <person name="Albersmeier A."/>
            <person name="Kalinowski J."/>
            <person name="Ruckert C."/>
        </authorList>
    </citation>
    <scope>NUCLEOTIDE SEQUENCE</scope>
    <source>
        <strain evidence="3">JCM 11219</strain>
    </source>
</reference>
<reference evidence="2" key="4">
    <citation type="journal article" date="2023" name="Microbiol. Resour. Announc.">
        <title>Complete Genome Sequence of Vulcanisaeta souniana Strain IC-059, a Hyperthermophilic Archaeon Isolated from Hot Spring Water in Japan.</title>
        <authorList>
            <person name="Kato S."/>
            <person name="Itoh T."/>
            <person name="Wu L."/>
            <person name="Ma J."/>
            <person name="Ohkuma M."/>
        </authorList>
    </citation>
    <scope>NUCLEOTIDE SEQUENCE</scope>
    <source>
        <strain evidence="2">JCM 11219</strain>
    </source>
</reference>
<dbReference type="EMBL" id="BMNM01000002">
    <property type="protein sequence ID" value="GGI73493.1"/>
    <property type="molecule type" value="Genomic_DNA"/>
</dbReference>
<dbReference type="AlphaFoldDB" id="A0A830E1M7"/>
<evidence type="ECO:0000313" key="5">
    <source>
        <dbReference type="Proteomes" id="UP001060771"/>
    </source>
</evidence>
<name>A0A830E1M7_9CREN</name>
<dbReference type="EMBL" id="AP026830">
    <property type="protein sequence ID" value="BDR91484.1"/>
    <property type="molecule type" value="Genomic_DNA"/>
</dbReference>
<keyword evidence="1" id="KW-0812">Transmembrane</keyword>
<sequence>MKSQLEIKREIKCMVNKGSLKALALSQLALAIILALFTTIIDPPPLINIIVAASVTAIEGASVGYVLHYLRHGCFT</sequence>
<dbReference type="RefSeq" id="WP_013336470.1">
    <property type="nucleotide sequence ID" value="NZ_AP026830.1"/>
</dbReference>
<accession>A0A830E1M7</accession>
<gene>
    <name evidence="3" type="ORF">GCM10007112_07960</name>
    <name evidence="2" type="ORF">Vsou_05770</name>
</gene>
<evidence type="ECO:0000313" key="4">
    <source>
        <dbReference type="Proteomes" id="UP000657075"/>
    </source>
</evidence>
<evidence type="ECO:0000256" key="1">
    <source>
        <dbReference type="SAM" id="Phobius"/>
    </source>
</evidence>
<dbReference type="OrthoDB" id="375674at2157"/>
<dbReference type="GeneID" id="76206133"/>
<keyword evidence="1" id="KW-1133">Transmembrane helix</keyword>
<proteinExistence type="predicted"/>
<feature type="transmembrane region" description="Helical" evidence="1">
    <location>
        <begin position="20"/>
        <end position="41"/>
    </location>
</feature>
<feature type="transmembrane region" description="Helical" evidence="1">
    <location>
        <begin position="47"/>
        <end position="70"/>
    </location>
</feature>
<protein>
    <submittedName>
        <fullName evidence="3">Uncharacterized protein</fullName>
    </submittedName>
</protein>
<evidence type="ECO:0000313" key="2">
    <source>
        <dbReference type="EMBL" id="BDR91484.1"/>
    </source>
</evidence>
<keyword evidence="5" id="KW-1185">Reference proteome</keyword>
<reference evidence="5" key="3">
    <citation type="submission" date="2022-09" db="EMBL/GenBank/DDBJ databases">
        <title>Complete genome sequence of Vulcanisaeta souniana.</title>
        <authorList>
            <person name="Kato S."/>
            <person name="Itoh T."/>
            <person name="Ohkuma M."/>
        </authorList>
    </citation>
    <scope>NUCLEOTIDE SEQUENCE [LARGE SCALE GENOMIC DNA]</scope>
    <source>
        <strain evidence="5">JCM 11219</strain>
    </source>
</reference>
<keyword evidence="1" id="KW-0472">Membrane</keyword>
<evidence type="ECO:0000313" key="3">
    <source>
        <dbReference type="EMBL" id="GGI73493.1"/>
    </source>
</evidence>
<reference evidence="3" key="2">
    <citation type="submission" date="2020-09" db="EMBL/GenBank/DDBJ databases">
        <authorList>
            <person name="Sun Q."/>
            <person name="Ohkuma M."/>
        </authorList>
    </citation>
    <scope>NUCLEOTIDE SEQUENCE</scope>
    <source>
        <strain evidence="3">JCM 11219</strain>
    </source>
</reference>